<evidence type="ECO:0008006" key="4">
    <source>
        <dbReference type="Google" id="ProtNLM"/>
    </source>
</evidence>
<dbReference type="EMBL" id="DNAN01000734">
    <property type="protein sequence ID" value="HAW78198.1"/>
    <property type="molecule type" value="Genomic_DNA"/>
</dbReference>
<organism evidence="2 3">
    <name type="scientific">Alteromonas australica</name>
    <dbReference type="NCBI Taxonomy" id="589873"/>
    <lineage>
        <taxon>Bacteria</taxon>
        <taxon>Pseudomonadati</taxon>
        <taxon>Pseudomonadota</taxon>
        <taxon>Gammaproteobacteria</taxon>
        <taxon>Alteromonadales</taxon>
        <taxon>Alteromonadaceae</taxon>
        <taxon>Alteromonas/Salinimonas group</taxon>
        <taxon>Alteromonas</taxon>
    </lineage>
</organism>
<feature type="compositionally biased region" description="Basic and acidic residues" evidence="1">
    <location>
        <begin position="93"/>
        <end position="112"/>
    </location>
</feature>
<dbReference type="AlphaFoldDB" id="A0A350PA81"/>
<evidence type="ECO:0000313" key="3">
    <source>
        <dbReference type="Proteomes" id="UP000263517"/>
    </source>
</evidence>
<evidence type="ECO:0000313" key="2">
    <source>
        <dbReference type="EMBL" id="HAW78198.1"/>
    </source>
</evidence>
<proteinExistence type="predicted"/>
<gene>
    <name evidence="2" type="ORF">DCW74_20975</name>
</gene>
<reference evidence="2 3" key="1">
    <citation type="journal article" date="2018" name="Nat. Biotechnol.">
        <title>A standardized bacterial taxonomy based on genome phylogeny substantially revises the tree of life.</title>
        <authorList>
            <person name="Parks D.H."/>
            <person name="Chuvochina M."/>
            <person name="Waite D.W."/>
            <person name="Rinke C."/>
            <person name="Skarshewski A."/>
            <person name="Chaumeil P.A."/>
            <person name="Hugenholtz P."/>
        </authorList>
    </citation>
    <scope>NUCLEOTIDE SEQUENCE [LARGE SCALE GENOMIC DNA]</scope>
    <source>
        <strain evidence="2">UBA11978</strain>
    </source>
</reference>
<feature type="region of interest" description="Disordered" evidence="1">
    <location>
        <begin position="74"/>
        <end position="114"/>
    </location>
</feature>
<dbReference type="Proteomes" id="UP000263517">
    <property type="component" value="Unassembled WGS sequence"/>
</dbReference>
<sequence>MLARLGSGHMSEDCVRDTTGAIRIRHQAIPSLTPCNCRCRFGEQACKKKYCPCVKAGFYCGPSCKCRHHDCNNRVPQDDETGKVQEPETSNNEESKPKRQKTTNHETAEKPLTETQLVTCEEILAHASEIDLSGLLEWDD</sequence>
<protein>
    <recommendedName>
        <fullName evidence="4">Tesmin/TSO1-like CXC domain-containing protein</fullName>
    </recommendedName>
</protein>
<accession>A0A350PA81</accession>
<feature type="compositionally biased region" description="Basic and acidic residues" evidence="1">
    <location>
        <begin position="74"/>
        <end position="86"/>
    </location>
</feature>
<evidence type="ECO:0000256" key="1">
    <source>
        <dbReference type="SAM" id="MobiDB-lite"/>
    </source>
</evidence>
<name>A0A350PA81_9ALTE</name>
<comment type="caution">
    <text evidence="2">The sequence shown here is derived from an EMBL/GenBank/DDBJ whole genome shotgun (WGS) entry which is preliminary data.</text>
</comment>